<name>A0A645BW81_9ZZZZ</name>
<gene>
    <name evidence="1" type="ORF">SDC9_116724</name>
</gene>
<proteinExistence type="predicted"/>
<protein>
    <submittedName>
        <fullName evidence="1">Uncharacterized protein</fullName>
    </submittedName>
</protein>
<dbReference type="EMBL" id="VSSQ01023074">
    <property type="protein sequence ID" value="MPM69776.1"/>
    <property type="molecule type" value="Genomic_DNA"/>
</dbReference>
<dbReference type="AlphaFoldDB" id="A0A645BW81"/>
<organism evidence="1">
    <name type="scientific">bioreactor metagenome</name>
    <dbReference type="NCBI Taxonomy" id="1076179"/>
    <lineage>
        <taxon>unclassified sequences</taxon>
        <taxon>metagenomes</taxon>
        <taxon>ecological metagenomes</taxon>
    </lineage>
</organism>
<comment type="caution">
    <text evidence="1">The sequence shown here is derived from an EMBL/GenBank/DDBJ whole genome shotgun (WGS) entry which is preliminary data.</text>
</comment>
<evidence type="ECO:0000313" key="1">
    <source>
        <dbReference type="EMBL" id="MPM69776.1"/>
    </source>
</evidence>
<sequence length="174" mass="19064">MLLQTSRELGAGPVVALRLMDDDRPRGAFDAARDGFEVERLQASHIDHLDAAPFLLGGSRRVQAGAHHRTPADQRDIATRPHHRRLMQAARGSVQMHNTLLVVTALRLEEDHRIGRGDGLLDHPVAVVGVRWGDHRQSGGVREVRLDRFGVVLDAADAAAVGEPDDDRQLHASV</sequence>
<accession>A0A645BW81</accession>
<reference evidence="1" key="1">
    <citation type="submission" date="2019-08" db="EMBL/GenBank/DDBJ databases">
        <authorList>
            <person name="Kucharzyk K."/>
            <person name="Murdoch R.W."/>
            <person name="Higgins S."/>
            <person name="Loffler F."/>
        </authorList>
    </citation>
    <scope>NUCLEOTIDE SEQUENCE</scope>
</reference>